<comment type="caution">
    <text evidence="2">The sequence shown here is derived from an EMBL/GenBank/DDBJ whole genome shotgun (WGS) entry which is preliminary data.</text>
</comment>
<dbReference type="Pfam" id="PF07734">
    <property type="entry name" value="FBA_1"/>
    <property type="match status" value="1"/>
</dbReference>
<dbReference type="EMBL" id="CAMGYJ010000006">
    <property type="protein sequence ID" value="CAI0438716.1"/>
    <property type="molecule type" value="Genomic_DNA"/>
</dbReference>
<name>A0AAV0LYV2_9ROSI</name>
<keyword evidence="3" id="KW-1185">Reference proteome</keyword>
<accession>A0AAV0LYV2</accession>
<proteinExistence type="predicted"/>
<dbReference type="InterPro" id="IPR011043">
    <property type="entry name" value="Gal_Oxase/kelch_b-propeller"/>
</dbReference>
<dbReference type="AlphaFoldDB" id="A0AAV0LYV2"/>
<feature type="domain" description="F-box associated beta-propeller type 1" evidence="1">
    <location>
        <begin position="111"/>
        <end position="388"/>
    </location>
</feature>
<evidence type="ECO:0000313" key="2">
    <source>
        <dbReference type="EMBL" id="CAI0438716.1"/>
    </source>
</evidence>
<dbReference type="InterPro" id="IPR017451">
    <property type="entry name" value="F-box-assoc_interact_dom"/>
</dbReference>
<dbReference type="Proteomes" id="UP001154282">
    <property type="component" value="Unassembled WGS sequence"/>
</dbReference>
<dbReference type="SUPFAM" id="SSF50965">
    <property type="entry name" value="Galactose oxidase, central domain"/>
    <property type="match status" value="1"/>
</dbReference>
<sequence length="412" mass="47629">MNQEFPEDLISDVLWRLPIGPWTGRFRCVCKSWCTLFSDPSFILREKPVDSGLQILINSFNDDKRSVYSLHSADTLEPLLPCPLQLPFNEEKPLEVVEDNDRCWIPRFITIAGSCNGMICIADGDYDLILWNPATSETKLVPPSPFRPNWFLHTVGFGFDPETEDYKIIRQFELDDGSWGSSYFLEVYCLRTDSWTKLADDENGYYLPAYDSQMPQCNKGKLYWWRLNWNPGGEPWSLGFVSFAFSSHQFRTVDLRLPSEVDDVCGKLEYLLNEEYMVALFPHKPSDLRCAITSCEIWVLLKYWVPESWAKLFVIASPSIELEIFTFGISRNLKWLILKYHDNGYHNKDEFLIAICPETGDLRDFHDLDIPTRKFPVTVINYMPSQVCIRDCCAVVELDSGLFGGSRPLFCD</sequence>
<dbReference type="NCBIfam" id="TIGR01640">
    <property type="entry name" value="F_box_assoc_1"/>
    <property type="match status" value="1"/>
</dbReference>
<dbReference type="PANTHER" id="PTHR31672:SF13">
    <property type="entry name" value="F-BOX PROTEIN CPR30-LIKE"/>
    <property type="match status" value="1"/>
</dbReference>
<dbReference type="SUPFAM" id="SSF81383">
    <property type="entry name" value="F-box domain"/>
    <property type="match status" value="1"/>
</dbReference>
<dbReference type="PANTHER" id="PTHR31672">
    <property type="entry name" value="BNACNNG10540D PROTEIN"/>
    <property type="match status" value="1"/>
</dbReference>
<dbReference type="InterPro" id="IPR050796">
    <property type="entry name" value="SCF_F-box_component"/>
</dbReference>
<dbReference type="InterPro" id="IPR006527">
    <property type="entry name" value="F-box-assoc_dom_typ1"/>
</dbReference>
<dbReference type="InterPro" id="IPR036047">
    <property type="entry name" value="F-box-like_dom_sf"/>
</dbReference>
<evidence type="ECO:0000259" key="1">
    <source>
        <dbReference type="Pfam" id="PF07734"/>
    </source>
</evidence>
<protein>
    <recommendedName>
        <fullName evidence="1">F-box associated beta-propeller type 1 domain-containing protein</fullName>
    </recommendedName>
</protein>
<organism evidence="2 3">
    <name type="scientific">Linum tenue</name>
    <dbReference type="NCBI Taxonomy" id="586396"/>
    <lineage>
        <taxon>Eukaryota</taxon>
        <taxon>Viridiplantae</taxon>
        <taxon>Streptophyta</taxon>
        <taxon>Embryophyta</taxon>
        <taxon>Tracheophyta</taxon>
        <taxon>Spermatophyta</taxon>
        <taxon>Magnoliopsida</taxon>
        <taxon>eudicotyledons</taxon>
        <taxon>Gunneridae</taxon>
        <taxon>Pentapetalae</taxon>
        <taxon>rosids</taxon>
        <taxon>fabids</taxon>
        <taxon>Malpighiales</taxon>
        <taxon>Linaceae</taxon>
        <taxon>Linum</taxon>
    </lineage>
</organism>
<evidence type="ECO:0000313" key="3">
    <source>
        <dbReference type="Proteomes" id="UP001154282"/>
    </source>
</evidence>
<gene>
    <name evidence="2" type="ORF">LITE_LOCUS25895</name>
</gene>
<reference evidence="2" key="1">
    <citation type="submission" date="2022-08" db="EMBL/GenBank/DDBJ databases">
        <authorList>
            <person name="Gutierrez-Valencia J."/>
        </authorList>
    </citation>
    <scope>NUCLEOTIDE SEQUENCE</scope>
</reference>